<dbReference type="OrthoDB" id="417262at2759"/>
<dbReference type="InterPro" id="IPR011679">
    <property type="entry name" value="ERp29_C"/>
</dbReference>
<dbReference type="CDD" id="cd00238">
    <property type="entry name" value="ERp29c"/>
    <property type="match status" value="1"/>
</dbReference>
<keyword evidence="6" id="KW-1185">Reference proteome</keyword>
<sequence>MAGGGRLWILALVFTVSLQINPSLGGLVKGSVPLDVTTFDKIVPKFPVVLVKFDEQYPYGDKQDEFKKLAEQLSTQKDLLVAEVGISKFGEKENEKLGQRFGVDVEDAPKYKLIMQGKDEPIPYEGEIKYDDLLRFVKDNSGLWIGLPATLEAFDKLTMDFMVASDDKLAEIITKAEEEAKPLEDAQEKKSAEMYIKIMKKVQEKGKDFVNTEITRVKKLQEGKVSKTQKENIKNRLNVLSSFKAAIKDEL</sequence>
<feature type="domain" description="ERp29 N-terminal" evidence="5">
    <location>
        <begin position="28"/>
        <end position="148"/>
    </location>
</feature>
<dbReference type="RefSeq" id="XP_019616444.1">
    <property type="nucleotide sequence ID" value="XM_019760885.1"/>
</dbReference>
<dbReference type="KEGG" id="bbel:109463963"/>
<proteinExistence type="predicted"/>
<evidence type="ECO:0000256" key="2">
    <source>
        <dbReference type="ARBA" id="ARBA00022824"/>
    </source>
</evidence>
<dbReference type="GeneID" id="109463963"/>
<dbReference type="FunFam" id="3.40.30.10:FF:000133">
    <property type="entry name" value="Endoplasmic reticulum resident protein 29"/>
    <property type="match status" value="1"/>
</dbReference>
<name>A0A6P4Y1T3_BRABE</name>
<reference evidence="7" key="1">
    <citation type="submission" date="2025-08" db="UniProtKB">
        <authorList>
            <consortium name="RefSeq"/>
        </authorList>
    </citation>
    <scope>IDENTIFICATION</scope>
    <source>
        <tissue evidence="7">Gonad</tissue>
    </source>
</reference>
<dbReference type="InterPro" id="IPR016855">
    <property type="entry name" value="ERp29"/>
</dbReference>
<evidence type="ECO:0000256" key="1">
    <source>
        <dbReference type="ARBA" id="ARBA00014173"/>
    </source>
</evidence>
<dbReference type="Pfam" id="PF07749">
    <property type="entry name" value="ERp29"/>
    <property type="match status" value="1"/>
</dbReference>
<protein>
    <recommendedName>
        <fullName evidence="1">Endoplasmic reticulum resident protein 29</fullName>
    </recommendedName>
</protein>
<feature type="domain" description="Endoplasmic reticulum resident protein 29 C-terminal" evidence="4">
    <location>
        <begin position="150"/>
        <end position="243"/>
    </location>
</feature>
<dbReference type="GO" id="GO:0005788">
    <property type="term" value="C:endoplasmic reticulum lumen"/>
    <property type="evidence" value="ECO:0007669"/>
    <property type="project" value="InterPro"/>
</dbReference>
<gene>
    <name evidence="7" type="primary">LOC109463963</name>
</gene>
<evidence type="ECO:0000256" key="3">
    <source>
        <dbReference type="SAM" id="SignalP"/>
    </source>
</evidence>
<dbReference type="PANTHER" id="PTHR12211:SF0">
    <property type="entry name" value="ENDOPLASMIC RETICULUM RESIDENT PROTEIN 29"/>
    <property type="match status" value="1"/>
</dbReference>
<dbReference type="InterPro" id="IPR036356">
    <property type="entry name" value="ERp29_C_sf"/>
</dbReference>
<dbReference type="InterPro" id="IPR036249">
    <property type="entry name" value="Thioredoxin-like_sf"/>
</dbReference>
<keyword evidence="3" id="KW-0732">Signal</keyword>
<feature type="signal peptide" evidence="3">
    <location>
        <begin position="1"/>
        <end position="25"/>
    </location>
</feature>
<dbReference type="Proteomes" id="UP000515135">
    <property type="component" value="Unplaced"/>
</dbReference>
<dbReference type="SUPFAM" id="SSF52833">
    <property type="entry name" value="Thioredoxin-like"/>
    <property type="match status" value="1"/>
</dbReference>
<dbReference type="Pfam" id="PF07912">
    <property type="entry name" value="ERp29_N"/>
    <property type="match status" value="1"/>
</dbReference>
<evidence type="ECO:0000313" key="7">
    <source>
        <dbReference type="RefSeq" id="XP_019616444.1"/>
    </source>
</evidence>
<dbReference type="Gene3D" id="3.40.30.10">
    <property type="entry name" value="Glutaredoxin"/>
    <property type="match status" value="1"/>
</dbReference>
<dbReference type="InterPro" id="IPR012883">
    <property type="entry name" value="ERp29_N"/>
</dbReference>
<dbReference type="PANTHER" id="PTHR12211">
    <property type="entry name" value="ENDOPLASMIC RETICULUM PROTEIN ERP29"/>
    <property type="match status" value="1"/>
</dbReference>
<evidence type="ECO:0000313" key="6">
    <source>
        <dbReference type="Proteomes" id="UP000515135"/>
    </source>
</evidence>
<dbReference type="Gene3D" id="1.20.1150.12">
    <property type="entry name" value="Endoplasmic reticulum resident protein 29, C-terminal domain"/>
    <property type="match status" value="1"/>
</dbReference>
<dbReference type="GO" id="GO:0009306">
    <property type="term" value="P:protein secretion"/>
    <property type="evidence" value="ECO:0007669"/>
    <property type="project" value="InterPro"/>
</dbReference>
<feature type="chain" id="PRO_5027754974" description="Endoplasmic reticulum resident protein 29" evidence="3">
    <location>
        <begin position="26"/>
        <end position="251"/>
    </location>
</feature>
<dbReference type="FunFam" id="1.20.1150.12:FF:000001">
    <property type="entry name" value="Endoplasmic reticulum resident protein 29"/>
    <property type="match status" value="1"/>
</dbReference>
<keyword evidence="2" id="KW-0256">Endoplasmic reticulum</keyword>
<dbReference type="SUPFAM" id="SSF47933">
    <property type="entry name" value="ERP29 C domain-like"/>
    <property type="match status" value="1"/>
</dbReference>
<dbReference type="AlphaFoldDB" id="A0A6P4Y1T3"/>
<organism evidence="6 7">
    <name type="scientific">Branchiostoma belcheri</name>
    <name type="common">Amphioxus</name>
    <dbReference type="NCBI Taxonomy" id="7741"/>
    <lineage>
        <taxon>Eukaryota</taxon>
        <taxon>Metazoa</taxon>
        <taxon>Chordata</taxon>
        <taxon>Cephalochordata</taxon>
        <taxon>Leptocardii</taxon>
        <taxon>Amphioxiformes</taxon>
        <taxon>Branchiostomatidae</taxon>
        <taxon>Branchiostoma</taxon>
    </lineage>
</organism>
<evidence type="ECO:0000259" key="4">
    <source>
        <dbReference type="Pfam" id="PF07749"/>
    </source>
</evidence>
<accession>A0A6P4Y1T3</accession>
<evidence type="ECO:0000259" key="5">
    <source>
        <dbReference type="Pfam" id="PF07912"/>
    </source>
</evidence>